<evidence type="ECO:0000256" key="2">
    <source>
        <dbReference type="ARBA" id="ARBA00023157"/>
    </source>
</evidence>
<organism evidence="5 6">
    <name type="scientific">Cardamine amara subsp. amara</name>
    <dbReference type="NCBI Taxonomy" id="228776"/>
    <lineage>
        <taxon>Eukaryota</taxon>
        <taxon>Viridiplantae</taxon>
        <taxon>Streptophyta</taxon>
        <taxon>Embryophyta</taxon>
        <taxon>Tracheophyta</taxon>
        <taxon>Spermatophyta</taxon>
        <taxon>Magnoliopsida</taxon>
        <taxon>eudicotyledons</taxon>
        <taxon>Gunneridae</taxon>
        <taxon>Pentapetalae</taxon>
        <taxon>rosids</taxon>
        <taxon>malvids</taxon>
        <taxon>Brassicales</taxon>
        <taxon>Brassicaceae</taxon>
        <taxon>Cardamineae</taxon>
        <taxon>Cardamine</taxon>
    </lineage>
</organism>
<dbReference type="Gene3D" id="1.20.140.40">
    <property type="entry name" value="Invertase/pectin methylesterase inhibitor family protein"/>
    <property type="match status" value="1"/>
</dbReference>
<sequence length="195" mass="21920">MSLIFFSQRKIKSSRTNMAFLQQISFMITSLIILHTIPSTTSVVGPDQPTMILIDSICIDTVNMYECEQMIISKLANPHTEMLTLAKIAAINAAIISKETIGIIRDDYLPKAGIPLVKAQLQTCLVAYKGVEKLLEEAYTALLQNKYSEMRRSQSSVIPLFNNCVSDFDLMIHTNWRVKLWINISILAGRKLPAL</sequence>
<keyword evidence="6" id="KW-1185">Reference proteome</keyword>
<evidence type="ECO:0000313" key="5">
    <source>
        <dbReference type="EMBL" id="KAL1194231.1"/>
    </source>
</evidence>
<dbReference type="PANTHER" id="PTHR36710">
    <property type="entry name" value="PECTINESTERASE INHIBITOR-LIKE"/>
    <property type="match status" value="1"/>
</dbReference>
<dbReference type="SMART" id="SM00856">
    <property type="entry name" value="PMEI"/>
    <property type="match status" value="1"/>
</dbReference>
<feature type="domain" description="Pectinesterase inhibitor" evidence="4">
    <location>
        <begin position="49"/>
        <end position="188"/>
    </location>
</feature>
<reference evidence="5 6" key="1">
    <citation type="submission" date="2024-04" db="EMBL/GenBank/DDBJ databases">
        <title>Genome assembly C_amara_ONT_v2.</title>
        <authorList>
            <person name="Yant L."/>
            <person name="Moore C."/>
            <person name="Slenker M."/>
        </authorList>
    </citation>
    <scope>NUCLEOTIDE SEQUENCE [LARGE SCALE GENOMIC DNA]</scope>
    <source>
        <tissue evidence="5">Leaf</tissue>
    </source>
</reference>
<dbReference type="NCBIfam" id="TIGR01614">
    <property type="entry name" value="PME_inhib"/>
    <property type="match status" value="1"/>
</dbReference>
<dbReference type="PANTHER" id="PTHR36710:SF2">
    <property type="entry name" value="EMB|CAB66412.1-RELATED"/>
    <property type="match status" value="1"/>
</dbReference>
<evidence type="ECO:0000256" key="1">
    <source>
        <dbReference type="ARBA" id="ARBA00022729"/>
    </source>
</evidence>
<evidence type="ECO:0000256" key="3">
    <source>
        <dbReference type="ARBA" id="ARBA00038471"/>
    </source>
</evidence>
<dbReference type="EMBL" id="JBANAX010000758">
    <property type="protein sequence ID" value="KAL1194231.1"/>
    <property type="molecule type" value="Genomic_DNA"/>
</dbReference>
<dbReference type="InterPro" id="IPR052421">
    <property type="entry name" value="PCW_Enzyme_Inhibitor"/>
</dbReference>
<dbReference type="SUPFAM" id="SSF101148">
    <property type="entry name" value="Plant invertase/pectin methylesterase inhibitor"/>
    <property type="match status" value="1"/>
</dbReference>
<name>A0ABD0ZHV1_CARAN</name>
<accession>A0ABD0ZHV1</accession>
<comment type="caution">
    <text evidence="5">The sequence shown here is derived from an EMBL/GenBank/DDBJ whole genome shotgun (WGS) entry which is preliminary data.</text>
</comment>
<comment type="similarity">
    <text evidence="3">Belongs to the PMEI family.</text>
</comment>
<evidence type="ECO:0000259" key="4">
    <source>
        <dbReference type="SMART" id="SM00856"/>
    </source>
</evidence>
<protein>
    <recommendedName>
        <fullName evidence="4">Pectinesterase inhibitor domain-containing protein</fullName>
    </recommendedName>
</protein>
<dbReference type="AlphaFoldDB" id="A0ABD0ZHV1"/>
<dbReference type="InterPro" id="IPR006501">
    <property type="entry name" value="Pectinesterase_inhib_dom"/>
</dbReference>
<dbReference type="InterPro" id="IPR035513">
    <property type="entry name" value="Invertase/methylesterase_inhib"/>
</dbReference>
<keyword evidence="2" id="KW-1015">Disulfide bond</keyword>
<proteinExistence type="inferred from homology"/>
<evidence type="ECO:0000313" key="6">
    <source>
        <dbReference type="Proteomes" id="UP001558713"/>
    </source>
</evidence>
<keyword evidence="1" id="KW-0732">Signal</keyword>
<gene>
    <name evidence="5" type="ORF">V5N11_035195</name>
</gene>
<dbReference type="Proteomes" id="UP001558713">
    <property type="component" value="Unassembled WGS sequence"/>
</dbReference>